<feature type="domain" description="HTH araC/xylS-type" evidence="5">
    <location>
        <begin position="416"/>
        <end position="514"/>
    </location>
</feature>
<name>A0ABT9CEN3_9BACL</name>
<evidence type="ECO:0000313" key="8">
    <source>
        <dbReference type="Proteomes" id="UP001240171"/>
    </source>
</evidence>
<evidence type="ECO:0000256" key="1">
    <source>
        <dbReference type="ARBA" id="ARBA00023015"/>
    </source>
</evidence>
<keyword evidence="2" id="KW-0238">DNA-binding</keyword>
<keyword evidence="8" id="KW-1185">Reference proteome</keyword>
<dbReference type="Pfam" id="PF00072">
    <property type="entry name" value="Response_reg"/>
    <property type="match status" value="1"/>
</dbReference>
<keyword evidence="3" id="KW-0804">Transcription</keyword>
<dbReference type="InterPro" id="IPR018060">
    <property type="entry name" value="HTH_AraC"/>
</dbReference>
<dbReference type="PANTHER" id="PTHR43280">
    <property type="entry name" value="ARAC-FAMILY TRANSCRIPTIONAL REGULATOR"/>
    <property type="match status" value="1"/>
</dbReference>
<organism evidence="7 8">
    <name type="scientific">Paenibacillus lacisoli</name>
    <dbReference type="NCBI Taxonomy" id="3064525"/>
    <lineage>
        <taxon>Bacteria</taxon>
        <taxon>Bacillati</taxon>
        <taxon>Bacillota</taxon>
        <taxon>Bacilli</taxon>
        <taxon>Bacillales</taxon>
        <taxon>Paenibacillaceae</taxon>
        <taxon>Paenibacillus</taxon>
    </lineage>
</organism>
<dbReference type="InterPro" id="IPR001789">
    <property type="entry name" value="Sig_transdc_resp-reg_receiver"/>
</dbReference>
<dbReference type="InterPro" id="IPR009057">
    <property type="entry name" value="Homeodomain-like_sf"/>
</dbReference>
<dbReference type="Pfam" id="PF12833">
    <property type="entry name" value="HTH_18"/>
    <property type="match status" value="1"/>
</dbReference>
<dbReference type="InterPro" id="IPR020449">
    <property type="entry name" value="Tscrpt_reg_AraC-type_HTH"/>
</dbReference>
<keyword evidence="1" id="KW-0805">Transcription regulation</keyword>
<evidence type="ECO:0000259" key="5">
    <source>
        <dbReference type="PROSITE" id="PS01124"/>
    </source>
</evidence>
<evidence type="ECO:0000256" key="4">
    <source>
        <dbReference type="PROSITE-ProRule" id="PRU00169"/>
    </source>
</evidence>
<accession>A0ABT9CEN3</accession>
<evidence type="ECO:0000256" key="3">
    <source>
        <dbReference type="ARBA" id="ARBA00023163"/>
    </source>
</evidence>
<dbReference type="CDD" id="cd17536">
    <property type="entry name" value="REC_YesN-like"/>
    <property type="match status" value="1"/>
</dbReference>
<dbReference type="Gene3D" id="3.40.50.2300">
    <property type="match status" value="1"/>
</dbReference>
<dbReference type="Gene3D" id="1.10.10.60">
    <property type="entry name" value="Homeodomain-like"/>
    <property type="match status" value="2"/>
</dbReference>
<dbReference type="SUPFAM" id="SSF52172">
    <property type="entry name" value="CheY-like"/>
    <property type="match status" value="1"/>
</dbReference>
<proteinExistence type="predicted"/>
<reference evidence="7 8" key="1">
    <citation type="submission" date="2023-07" db="EMBL/GenBank/DDBJ databases">
        <title>Paenibacillus sp. JX-17 nov. isolated from soil.</title>
        <authorList>
            <person name="Wan Y."/>
            <person name="Liu B."/>
        </authorList>
    </citation>
    <scope>NUCLEOTIDE SEQUENCE [LARGE SCALE GENOMIC DNA]</scope>
    <source>
        <strain evidence="7 8">JX-17</strain>
    </source>
</reference>
<comment type="caution">
    <text evidence="7">The sequence shown here is derived from an EMBL/GenBank/DDBJ whole genome shotgun (WGS) entry which is preliminary data.</text>
</comment>
<dbReference type="EMBL" id="JAUQTB010000009">
    <property type="protein sequence ID" value="MDO7907725.1"/>
    <property type="molecule type" value="Genomic_DNA"/>
</dbReference>
<dbReference type="SMART" id="SM00342">
    <property type="entry name" value="HTH_ARAC"/>
    <property type="match status" value="1"/>
</dbReference>
<dbReference type="InterPro" id="IPR011006">
    <property type="entry name" value="CheY-like_superfamily"/>
</dbReference>
<evidence type="ECO:0000256" key="2">
    <source>
        <dbReference type="ARBA" id="ARBA00023125"/>
    </source>
</evidence>
<gene>
    <name evidence="7" type="ORF">Q5741_15040</name>
</gene>
<sequence>MDGLCRVLIVDDEILVRQGMKHHLNWEQEGFRIVGEASNGQEALEMVKTLRPHIVITDIVMPVMDGEEFTRLVKQEFSDIEVIVLSSFGEFDYVRSTFQHGVVDYILKPKLEAEQLLDVLKKTVQRIPSLDYTESGAEETIGPRLEDTLEKLISGFEVTLSPEWLAEHFPYSGYLLAAVDLRRSAVNEEEALSLFHDHWELEGLDAEWSAGLQRLPGQPGMPVTLIHFDRQHLAAAKNRLKKTADRLSQSVSSSCILVSQDFKALDQLGLIYRDQLAKLAGQRFYTPDSSMLDGESTPLNGSIRFDMNTFMEEIRRRHFHSAFLSLTDSVKQMITEERPDVFEFKTFLSNIIFNVSVLLGSMNYDTKMLDENKYKYFRAVDDTQEAGAALALLEDFIADVNIVTGGREGTVDPALTKLLDYIEEHYADPLSLTEVARHFHFNPSYLSTYFADRNKEGFNEYVNKVRIEKAVALLQSGSMPISEISGNVGYSDHSYFCKVFKKFKGLSPSQYRKQHYS</sequence>
<feature type="domain" description="Response regulatory" evidence="6">
    <location>
        <begin position="6"/>
        <end position="123"/>
    </location>
</feature>
<evidence type="ECO:0000313" key="7">
    <source>
        <dbReference type="EMBL" id="MDO7907725.1"/>
    </source>
</evidence>
<dbReference type="Proteomes" id="UP001240171">
    <property type="component" value="Unassembled WGS sequence"/>
</dbReference>
<dbReference type="PROSITE" id="PS01124">
    <property type="entry name" value="HTH_ARAC_FAMILY_2"/>
    <property type="match status" value="1"/>
</dbReference>
<protein>
    <submittedName>
        <fullName evidence="7">Response regulator transcription factor</fullName>
    </submittedName>
</protein>
<keyword evidence="4" id="KW-0597">Phosphoprotein</keyword>
<dbReference type="PANTHER" id="PTHR43280:SF28">
    <property type="entry name" value="HTH-TYPE TRANSCRIPTIONAL ACTIVATOR RHAS"/>
    <property type="match status" value="1"/>
</dbReference>
<evidence type="ECO:0000259" key="6">
    <source>
        <dbReference type="PROSITE" id="PS50110"/>
    </source>
</evidence>
<dbReference type="PRINTS" id="PR00032">
    <property type="entry name" value="HTHARAC"/>
</dbReference>
<feature type="modified residue" description="4-aspartylphosphate" evidence="4">
    <location>
        <position position="58"/>
    </location>
</feature>
<dbReference type="SUPFAM" id="SSF46689">
    <property type="entry name" value="Homeodomain-like"/>
    <property type="match status" value="2"/>
</dbReference>
<dbReference type="PROSITE" id="PS50110">
    <property type="entry name" value="RESPONSE_REGULATORY"/>
    <property type="match status" value="1"/>
</dbReference>
<dbReference type="RefSeq" id="WP_305024939.1">
    <property type="nucleotide sequence ID" value="NZ_JAUQTB010000009.1"/>
</dbReference>
<dbReference type="SMART" id="SM00448">
    <property type="entry name" value="REC"/>
    <property type="match status" value="1"/>
</dbReference>